<dbReference type="GO" id="GO:0009449">
    <property type="term" value="P:gamma-aminobutyric acid biosynthetic process"/>
    <property type="evidence" value="ECO:0007669"/>
    <property type="project" value="TreeGrafter"/>
</dbReference>
<organism evidence="28 29">
    <name type="scientific">Mugilogobius chulae</name>
    <name type="common">yellowstripe goby</name>
    <dbReference type="NCBI Taxonomy" id="88201"/>
    <lineage>
        <taxon>Eukaryota</taxon>
        <taxon>Metazoa</taxon>
        <taxon>Chordata</taxon>
        <taxon>Craniata</taxon>
        <taxon>Vertebrata</taxon>
        <taxon>Euteleostomi</taxon>
        <taxon>Actinopterygii</taxon>
        <taxon>Neopterygii</taxon>
        <taxon>Teleostei</taxon>
        <taxon>Neoteleostei</taxon>
        <taxon>Acanthomorphata</taxon>
        <taxon>Gobiaria</taxon>
        <taxon>Gobiiformes</taxon>
        <taxon>Gobioidei</taxon>
        <taxon>Gobiidae</taxon>
        <taxon>Gobionellinae</taxon>
        <taxon>Mugilogobius</taxon>
    </lineage>
</organism>
<dbReference type="Gene3D" id="3.30.160.60">
    <property type="entry name" value="Classic Zinc Finger"/>
    <property type="match status" value="3"/>
</dbReference>
<feature type="domain" description="C2H2-type" evidence="27">
    <location>
        <begin position="255"/>
        <end position="284"/>
    </location>
</feature>
<dbReference type="Pfam" id="PF00096">
    <property type="entry name" value="zf-C2H2"/>
    <property type="match status" value="3"/>
</dbReference>
<evidence type="ECO:0000256" key="9">
    <source>
        <dbReference type="ARBA" id="ARBA00022771"/>
    </source>
</evidence>
<keyword evidence="12 24" id="KW-0663">Pyridoxal phosphate</keyword>
<comment type="similarity">
    <text evidence="21">Belongs to the Sp1 C2H2-type zinc-finger protein family.</text>
</comment>
<keyword evidence="7" id="KW-0479">Metal-binding</keyword>
<evidence type="ECO:0000256" key="25">
    <source>
        <dbReference type="PROSITE-ProRule" id="PRU00042"/>
    </source>
</evidence>
<keyword evidence="9 25" id="KW-0863">Zinc-finger</keyword>
<dbReference type="PROSITE" id="PS00028">
    <property type="entry name" value="ZINC_FINGER_C2H2_1"/>
    <property type="match status" value="3"/>
</dbReference>
<dbReference type="GO" id="GO:0004351">
    <property type="term" value="F:glutamate decarboxylase activity"/>
    <property type="evidence" value="ECO:0007669"/>
    <property type="project" value="UniProtKB-EC"/>
</dbReference>
<dbReference type="FunFam" id="3.90.1150.170:FF:000003">
    <property type="entry name" value="Glutamate decarboxylase 1"/>
    <property type="match status" value="1"/>
</dbReference>
<dbReference type="InterPro" id="IPR015421">
    <property type="entry name" value="PyrdxlP-dep_Trfase_major"/>
</dbReference>
<evidence type="ECO:0000256" key="14">
    <source>
        <dbReference type="ARBA" id="ARBA00023015"/>
    </source>
</evidence>
<dbReference type="SMART" id="SM00355">
    <property type="entry name" value="ZnF_C2H2"/>
    <property type="match status" value="3"/>
</dbReference>
<evidence type="ECO:0000256" key="24">
    <source>
        <dbReference type="PIRSR" id="PIRSR602129-50"/>
    </source>
</evidence>
<feature type="region of interest" description="Disordered" evidence="26">
    <location>
        <begin position="787"/>
        <end position="808"/>
    </location>
</feature>
<evidence type="ECO:0000259" key="27">
    <source>
        <dbReference type="PROSITE" id="PS50157"/>
    </source>
</evidence>
<dbReference type="PROSITE" id="PS00392">
    <property type="entry name" value="DDC_GAD_HDC_YDC"/>
    <property type="match status" value="1"/>
</dbReference>
<comment type="subcellular location">
    <subcellularLocation>
        <location evidence="2">Nucleus</location>
    </subcellularLocation>
</comment>
<dbReference type="InterPro" id="IPR002129">
    <property type="entry name" value="PyrdxlP-dep_de-COase"/>
</dbReference>
<evidence type="ECO:0000256" key="4">
    <source>
        <dbReference type="ARBA" id="ARBA00011738"/>
    </source>
</evidence>
<evidence type="ECO:0000256" key="15">
    <source>
        <dbReference type="ARBA" id="ARBA00023125"/>
    </source>
</evidence>
<keyword evidence="11" id="KW-0862">Zinc</keyword>
<evidence type="ECO:0000256" key="2">
    <source>
        <dbReference type="ARBA" id="ARBA00004123"/>
    </source>
</evidence>
<dbReference type="FunFam" id="3.30.160.60:FF:000061">
    <property type="entry name" value="Transcription factor Sp3"/>
    <property type="match status" value="1"/>
</dbReference>
<proteinExistence type="inferred from homology"/>
<evidence type="ECO:0000256" key="22">
    <source>
        <dbReference type="ARBA" id="ARBA00040578"/>
    </source>
</evidence>
<evidence type="ECO:0000256" key="17">
    <source>
        <dbReference type="ARBA" id="ARBA00023163"/>
    </source>
</evidence>
<dbReference type="CDD" id="cd06450">
    <property type="entry name" value="DOPA_deC_like"/>
    <property type="match status" value="1"/>
</dbReference>
<dbReference type="PROSITE" id="PS50157">
    <property type="entry name" value="ZINC_FINGER_C2H2_2"/>
    <property type="match status" value="3"/>
</dbReference>
<dbReference type="GO" id="GO:0005634">
    <property type="term" value="C:nucleus"/>
    <property type="evidence" value="ECO:0007669"/>
    <property type="project" value="UniProtKB-SubCell"/>
</dbReference>
<evidence type="ECO:0000256" key="16">
    <source>
        <dbReference type="ARBA" id="ARBA00023159"/>
    </source>
</evidence>
<comment type="catalytic activity">
    <reaction evidence="23">
        <text>L-glutamate + H(+) = 4-aminobutanoate + CO2</text>
        <dbReference type="Rhea" id="RHEA:17785"/>
        <dbReference type="ChEBI" id="CHEBI:15378"/>
        <dbReference type="ChEBI" id="CHEBI:16526"/>
        <dbReference type="ChEBI" id="CHEBI:29985"/>
        <dbReference type="ChEBI" id="CHEBI:59888"/>
        <dbReference type="EC" id="4.1.1.15"/>
    </reaction>
    <physiologicalReaction direction="left-to-right" evidence="23">
        <dbReference type="Rhea" id="RHEA:17786"/>
    </physiologicalReaction>
</comment>
<dbReference type="GO" id="GO:0005737">
    <property type="term" value="C:cytoplasm"/>
    <property type="evidence" value="ECO:0007669"/>
    <property type="project" value="TreeGrafter"/>
</dbReference>
<reference evidence="29" key="1">
    <citation type="submission" date="2024-04" db="EMBL/GenBank/DDBJ databases">
        <title>Salinicola lusitanus LLJ914,a marine bacterium isolated from the Okinawa Trough.</title>
        <authorList>
            <person name="Li J."/>
        </authorList>
    </citation>
    <scope>NUCLEOTIDE SEQUENCE [LARGE SCALE GENOMIC DNA]</scope>
</reference>
<dbReference type="EMBL" id="JBBPFD010000002">
    <property type="protein sequence ID" value="KAK7939556.1"/>
    <property type="molecule type" value="Genomic_DNA"/>
</dbReference>
<dbReference type="InterPro" id="IPR015424">
    <property type="entry name" value="PyrdxlP-dep_Trfase"/>
</dbReference>
<comment type="function">
    <text evidence="20">Catalyzes the synthesis of the inhibitory neurotransmitter gamma-aminobutyric acid (GABA) with pyridoxal 5'-phosphate as cofactor.</text>
</comment>
<dbReference type="Pfam" id="PF00282">
    <property type="entry name" value="Pyridoxal_deC"/>
    <property type="match status" value="1"/>
</dbReference>
<keyword evidence="29" id="KW-1185">Reference proteome</keyword>
<dbReference type="AlphaFoldDB" id="A0AAW0Q0W2"/>
<sequence>MAAVAVLRNETLQAFLQDRTPNSSPENCKHSPLALLAATCNRIGHHHGSNPADFLQVPYDPTLGSPSRLFHPWSNEGAPAAPNSTFGLPSKPQLSTHIQSSFSAPHELPLTPPADPSYPYDFSPVKMLPCSMQSSCPPPTYVPAVSYAPTPIAPAMPTFVQQQRQLSPNPGEDIPWWSLQQSNHVGHSPSLGHHRFQLQRGLVLGHTDFAQYQTQIAALLHTKSPLATARRCRRCRCPNCQASTSSDEPGKKKQHICHIPGCGKVYGKTSHLKAHLRWHSGERPFVCNWLFCGKSFTRSDELQRHLRTHTGEKRFVCPDCCKRFMRSDHLAKHVKTHQNKKSKCHDKTLEHQGSGWGEVMAASAPSSGGEPDPNNSTNLRPPGSSYDAWCGVAHGCTRKLGMKICGFLQKNNSLEERSRIVSSFKERSAKNLISCDNSGQEAHFRRTETDFSNLYARDLLPAKNGEEPTMQFLLEVVDILTNYIRKTFDRSTKVLDFHHPHQLLEGMEGFNLELSDQPESLEQILVDCRDTLKYGVRTGHPRFFNQLSTGLDIVGLAGEWLTSTANTNMFTYEIAPVFVLMEQLTLRKMREIVGWGDGEGDGIFSPGGAISNMYSVMVARYKYFPEVKTKGMSAAPRLVLFTSEHSHYSIKKASAALGFGTENVILLNTDERGRVVPADLEAKVIAAKQKGYVPLYVNATAGTTVYGAFDPINEIADICEKYNIWLHVDGAWGGSLLMSRKHRHKLSGVERANSVTWNPHKMMGVPLQCSAILVRERGLLQAATPCAPVTSSNQTNSTTSHMTLGTKPSSVDAMWTSLSSGSCGRQREL</sequence>
<evidence type="ECO:0000256" key="1">
    <source>
        <dbReference type="ARBA" id="ARBA00001933"/>
    </source>
</evidence>
<dbReference type="GO" id="GO:0030170">
    <property type="term" value="F:pyridoxal phosphate binding"/>
    <property type="evidence" value="ECO:0007669"/>
    <property type="project" value="InterPro"/>
</dbReference>
<evidence type="ECO:0000256" key="5">
    <source>
        <dbReference type="ARBA" id="ARBA00012421"/>
    </source>
</evidence>
<evidence type="ECO:0000256" key="19">
    <source>
        <dbReference type="ARBA" id="ARBA00023242"/>
    </source>
</evidence>
<dbReference type="FunFam" id="3.30.160.60:FF:000014">
    <property type="entry name" value="Transcription factor Sp3"/>
    <property type="match status" value="1"/>
</dbReference>
<keyword evidence="6" id="KW-0597">Phosphoprotein</keyword>
<keyword evidence="8" id="KW-0677">Repeat</keyword>
<keyword evidence="10" id="KW-0210">Decarboxylase</keyword>
<feature type="region of interest" description="Disordered" evidence="26">
    <location>
        <begin position="359"/>
        <end position="380"/>
    </location>
</feature>
<dbReference type="PANTHER" id="PTHR45677:SF5">
    <property type="entry name" value="GLUTAMATE DECARBOXYLASE 1"/>
    <property type="match status" value="1"/>
</dbReference>
<feature type="compositionally biased region" description="Low complexity" evidence="26">
    <location>
        <begin position="790"/>
        <end position="800"/>
    </location>
</feature>
<keyword evidence="16" id="KW-0010">Activator</keyword>
<dbReference type="InterPro" id="IPR021115">
    <property type="entry name" value="Pyridoxal-P_BS"/>
</dbReference>
<evidence type="ECO:0000256" key="26">
    <source>
        <dbReference type="SAM" id="MobiDB-lite"/>
    </source>
</evidence>
<dbReference type="Proteomes" id="UP001460270">
    <property type="component" value="Unassembled WGS sequence"/>
</dbReference>
<evidence type="ECO:0000256" key="18">
    <source>
        <dbReference type="ARBA" id="ARBA00023239"/>
    </source>
</evidence>
<dbReference type="PANTHER" id="PTHR45677">
    <property type="entry name" value="GLUTAMATE DECARBOXYLASE-RELATED"/>
    <property type="match status" value="1"/>
</dbReference>
<dbReference type="InterPro" id="IPR013087">
    <property type="entry name" value="Znf_C2H2_type"/>
</dbReference>
<evidence type="ECO:0000256" key="23">
    <source>
        <dbReference type="ARBA" id="ARBA00047724"/>
    </source>
</evidence>
<keyword evidence="18" id="KW-0456">Lyase</keyword>
<evidence type="ECO:0000256" key="7">
    <source>
        <dbReference type="ARBA" id="ARBA00022723"/>
    </source>
</evidence>
<evidence type="ECO:0000256" key="8">
    <source>
        <dbReference type="ARBA" id="ARBA00022737"/>
    </source>
</evidence>
<dbReference type="SUPFAM" id="SSF53383">
    <property type="entry name" value="PLP-dependent transferases"/>
    <property type="match status" value="1"/>
</dbReference>
<dbReference type="FunFam" id="3.30.160.60:FF:000026">
    <property type="entry name" value="Transcription factor Sp3"/>
    <property type="match status" value="1"/>
</dbReference>
<keyword evidence="17" id="KW-0804">Transcription</keyword>
<evidence type="ECO:0000256" key="10">
    <source>
        <dbReference type="ARBA" id="ARBA00022793"/>
    </source>
</evidence>
<protein>
    <recommendedName>
        <fullName evidence="22">Glutamate decarboxylase 1</fullName>
        <ecNumber evidence="5">4.1.1.15</ecNumber>
    </recommendedName>
</protein>
<keyword evidence="13" id="KW-0530">Neurotransmitter biosynthesis</keyword>
<dbReference type="InterPro" id="IPR036236">
    <property type="entry name" value="Znf_C2H2_sf"/>
</dbReference>
<dbReference type="Gene3D" id="3.90.1150.170">
    <property type="match status" value="1"/>
</dbReference>
<evidence type="ECO:0000256" key="6">
    <source>
        <dbReference type="ARBA" id="ARBA00022553"/>
    </source>
</evidence>
<evidence type="ECO:0000256" key="3">
    <source>
        <dbReference type="ARBA" id="ARBA00009533"/>
    </source>
</evidence>
<keyword evidence="19" id="KW-0539">Nucleus</keyword>
<evidence type="ECO:0000256" key="11">
    <source>
        <dbReference type="ARBA" id="ARBA00022833"/>
    </source>
</evidence>
<dbReference type="EC" id="4.1.1.15" evidence="5"/>
<comment type="caution">
    <text evidence="28">The sequence shown here is derived from an EMBL/GenBank/DDBJ whole genome shotgun (WGS) entry which is preliminary data.</text>
</comment>
<keyword evidence="14" id="KW-0805">Transcription regulation</keyword>
<dbReference type="GO" id="GO:0008270">
    <property type="term" value="F:zinc ion binding"/>
    <property type="evidence" value="ECO:0007669"/>
    <property type="project" value="UniProtKB-KW"/>
</dbReference>
<comment type="cofactor">
    <cofactor evidence="1 24">
        <name>pyridoxal 5'-phosphate</name>
        <dbReference type="ChEBI" id="CHEBI:597326"/>
    </cofactor>
</comment>
<evidence type="ECO:0000256" key="21">
    <source>
        <dbReference type="ARBA" id="ARBA00038409"/>
    </source>
</evidence>
<comment type="similarity">
    <text evidence="3">Belongs to the group II decarboxylase family.</text>
</comment>
<evidence type="ECO:0000256" key="12">
    <source>
        <dbReference type="ARBA" id="ARBA00022898"/>
    </source>
</evidence>
<evidence type="ECO:0000313" key="28">
    <source>
        <dbReference type="EMBL" id="KAK7939556.1"/>
    </source>
</evidence>
<accession>A0AAW0Q0W2</accession>
<dbReference type="Gene3D" id="3.40.640.10">
    <property type="entry name" value="Type I PLP-dependent aspartate aminotransferase-like (Major domain)"/>
    <property type="match status" value="1"/>
</dbReference>
<keyword evidence="15" id="KW-0238">DNA-binding</keyword>
<feature type="domain" description="C2H2-type" evidence="27">
    <location>
        <begin position="315"/>
        <end position="342"/>
    </location>
</feature>
<evidence type="ECO:0000313" key="29">
    <source>
        <dbReference type="Proteomes" id="UP001460270"/>
    </source>
</evidence>
<dbReference type="GO" id="GO:0035118">
    <property type="term" value="P:embryonic pectoral fin morphogenesis"/>
    <property type="evidence" value="ECO:0007669"/>
    <property type="project" value="UniProtKB-ARBA"/>
</dbReference>
<comment type="subunit">
    <text evidence="4">Homodimer.</text>
</comment>
<name>A0AAW0Q0W2_9GOBI</name>
<dbReference type="CDD" id="cd22541">
    <property type="entry name" value="SP5_N"/>
    <property type="match status" value="1"/>
</dbReference>
<dbReference type="SUPFAM" id="SSF57667">
    <property type="entry name" value="beta-beta-alpha zinc fingers"/>
    <property type="match status" value="2"/>
</dbReference>
<dbReference type="FunFam" id="3.40.640.10:FF:000241">
    <property type="entry name" value="Glutamate decarboxylase isoform 67"/>
    <property type="match status" value="1"/>
</dbReference>
<evidence type="ECO:0000256" key="20">
    <source>
        <dbReference type="ARBA" id="ARBA00037700"/>
    </source>
</evidence>
<dbReference type="GO" id="GO:0003677">
    <property type="term" value="F:DNA binding"/>
    <property type="evidence" value="ECO:0007669"/>
    <property type="project" value="UniProtKB-KW"/>
</dbReference>
<dbReference type="GO" id="GO:0045743">
    <property type="term" value="P:positive regulation of fibroblast growth factor receptor signaling pathway"/>
    <property type="evidence" value="ECO:0007669"/>
    <property type="project" value="UniProtKB-ARBA"/>
</dbReference>
<gene>
    <name evidence="28" type="ORF">WMY93_002882</name>
</gene>
<feature type="domain" description="C2H2-type" evidence="27">
    <location>
        <begin position="285"/>
        <end position="314"/>
    </location>
</feature>
<evidence type="ECO:0000256" key="13">
    <source>
        <dbReference type="ARBA" id="ARBA00022979"/>
    </source>
</evidence>
<dbReference type="GO" id="GO:0048786">
    <property type="term" value="C:presynaptic active zone"/>
    <property type="evidence" value="ECO:0007669"/>
    <property type="project" value="TreeGrafter"/>
</dbReference>
<feature type="modified residue" description="N6-(pyridoxal phosphate)lysine" evidence="24">
    <location>
        <position position="761"/>
    </location>
</feature>